<proteinExistence type="predicted"/>
<dbReference type="PRINTS" id="PR00991">
    <property type="entry name" value="6PFRUCTKNASE"/>
</dbReference>
<dbReference type="InterPro" id="IPR013078">
    <property type="entry name" value="His_Pase_superF_clade-1"/>
</dbReference>
<comment type="caution">
    <text evidence="3">The sequence shown here is derived from an EMBL/GenBank/DDBJ whole genome shotgun (WGS) entry which is preliminary data.</text>
</comment>
<organism evidence="3 4">
    <name type="scientific">Arcanobacterium bovis</name>
    <dbReference type="NCBI Taxonomy" id="2529275"/>
    <lineage>
        <taxon>Bacteria</taxon>
        <taxon>Bacillati</taxon>
        <taxon>Actinomycetota</taxon>
        <taxon>Actinomycetes</taxon>
        <taxon>Actinomycetales</taxon>
        <taxon>Actinomycetaceae</taxon>
        <taxon>Arcanobacterium</taxon>
    </lineage>
</organism>
<dbReference type="InterPro" id="IPR029033">
    <property type="entry name" value="His_PPase_superfam"/>
</dbReference>
<evidence type="ECO:0000313" key="3">
    <source>
        <dbReference type="EMBL" id="TBW22044.1"/>
    </source>
</evidence>
<protein>
    <submittedName>
        <fullName evidence="3">Histidine phosphatase family protein</fullName>
    </submittedName>
</protein>
<dbReference type="SUPFAM" id="SSF53254">
    <property type="entry name" value="Phosphoglycerate mutase-like"/>
    <property type="match status" value="1"/>
</dbReference>
<gene>
    <name evidence="3" type="ORF">EZJ44_04200</name>
</gene>
<dbReference type="GO" id="GO:0016791">
    <property type="term" value="F:phosphatase activity"/>
    <property type="evidence" value="ECO:0007669"/>
    <property type="project" value="TreeGrafter"/>
</dbReference>
<dbReference type="PANTHER" id="PTHR48100">
    <property type="entry name" value="BROAD-SPECIFICITY PHOSPHATASE YOR283W-RELATED"/>
    <property type="match status" value="1"/>
</dbReference>
<dbReference type="AlphaFoldDB" id="A0A4Q9V098"/>
<keyword evidence="4" id="KW-1185">Reference proteome</keyword>
<evidence type="ECO:0000256" key="1">
    <source>
        <dbReference type="PIRSR" id="PIRSR613078-1"/>
    </source>
</evidence>
<sequence>MPVQQIVFWRHGQTDLNLQGRIQGSSDIPLNEKGRLQAQTVAPELAKLNPDKIYVSDLGRAQETAQFLSDLTGIRPQVSTQLRERCYGVWEGMTSAEIRDKWPQQWQQWRSGNEPQDVGVETREHCGIRVKELVEDAVREATDGETLVFVAHGGSIVNGIMALLGMNPSVWAGIQGLDNCRWAVLKPREGANPPWRLCSYNLSEMSSDELENVWR</sequence>
<evidence type="ECO:0000313" key="4">
    <source>
        <dbReference type="Proteomes" id="UP000293036"/>
    </source>
</evidence>
<dbReference type="InterPro" id="IPR003094">
    <property type="entry name" value="6Pfruct_kin"/>
</dbReference>
<dbReference type="GO" id="GO:0006003">
    <property type="term" value="P:fructose 2,6-bisphosphate metabolic process"/>
    <property type="evidence" value="ECO:0007669"/>
    <property type="project" value="InterPro"/>
</dbReference>
<dbReference type="Proteomes" id="UP000293036">
    <property type="component" value="Unassembled WGS sequence"/>
</dbReference>
<accession>A0A4Q9V098</accession>
<dbReference type="GO" id="GO:0005524">
    <property type="term" value="F:ATP binding"/>
    <property type="evidence" value="ECO:0007669"/>
    <property type="project" value="InterPro"/>
</dbReference>
<dbReference type="InterPro" id="IPR050275">
    <property type="entry name" value="PGM_Phosphatase"/>
</dbReference>
<feature type="binding site" evidence="2">
    <location>
        <begin position="84"/>
        <end position="87"/>
    </location>
    <ligand>
        <name>substrate</name>
    </ligand>
</feature>
<reference evidence="3 4" key="1">
    <citation type="submission" date="2019-02" db="EMBL/GenBank/DDBJ databases">
        <title>Arcanobacterium bovis sp. nov., isolated from the milk of a cow with mastitis.</title>
        <authorList>
            <person name="Sammra O."/>
            <person name="Foster G."/>
            <person name="Hassan A."/>
            <person name="Alssahen M."/>
            <person name="Laemmler C."/>
            <person name="Borowiak M."/>
            <person name="Malorny B."/>
            <person name="Abdulmawjood A."/>
        </authorList>
    </citation>
    <scope>NUCLEOTIDE SEQUENCE [LARGE SCALE GENOMIC DNA]</scope>
    <source>
        <strain evidence="3 4">C605018/01/1</strain>
    </source>
</reference>
<feature type="active site" description="Proton donor/acceptor" evidence="1">
    <location>
        <position position="84"/>
    </location>
</feature>
<dbReference type="EMBL" id="SJDT01000003">
    <property type="protein sequence ID" value="TBW22044.1"/>
    <property type="molecule type" value="Genomic_DNA"/>
</dbReference>
<dbReference type="Pfam" id="PF00300">
    <property type="entry name" value="His_Phos_1"/>
    <property type="match status" value="1"/>
</dbReference>
<dbReference type="Gene3D" id="3.40.50.1240">
    <property type="entry name" value="Phosphoglycerate mutase-like"/>
    <property type="match status" value="1"/>
</dbReference>
<name>A0A4Q9V098_9ACTO</name>
<dbReference type="RefSeq" id="WP_131280538.1">
    <property type="nucleotide sequence ID" value="NZ_JBHSLR010000009.1"/>
</dbReference>
<dbReference type="OrthoDB" id="4697614at2"/>
<dbReference type="SMART" id="SM00855">
    <property type="entry name" value="PGAM"/>
    <property type="match status" value="1"/>
</dbReference>
<evidence type="ECO:0000256" key="2">
    <source>
        <dbReference type="PIRSR" id="PIRSR613078-2"/>
    </source>
</evidence>
<feature type="active site" description="Tele-phosphohistidine intermediate" evidence="1">
    <location>
        <position position="11"/>
    </location>
</feature>
<dbReference type="PANTHER" id="PTHR48100:SF62">
    <property type="entry name" value="GLUCOSYL-3-PHOSPHOGLYCERATE PHOSPHATASE"/>
    <property type="match status" value="1"/>
</dbReference>
<feature type="binding site" evidence="2">
    <location>
        <begin position="10"/>
        <end position="17"/>
    </location>
    <ligand>
        <name>substrate</name>
    </ligand>
</feature>
<feature type="binding site" evidence="2">
    <location>
        <position position="60"/>
    </location>
    <ligand>
        <name>substrate</name>
    </ligand>
</feature>
<dbReference type="GO" id="GO:0005737">
    <property type="term" value="C:cytoplasm"/>
    <property type="evidence" value="ECO:0007669"/>
    <property type="project" value="TreeGrafter"/>
</dbReference>
<dbReference type="CDD" id="cd07067">
    <property type="entry name" value="HP_PGM_like"/>
    <property type="match status" value="1"/>
</dbReference>